<dbReference type="AlphaFoldDB" id="A0A6G1IDI4"/>
<dbReference type="InterPro" id="IPR016169">
    <property type="entry name" value="FAD-bd_PCMH_sub2"/>
</dbReference>
<feature type="domain" description="FAD-binding PCMH-type" evidence="5">
    <location>
        <begin position="37"/>
        <end position="217"/>
    </location>
</feature>
<evidence type="ECO:0000313" key="7">
    <source>
        <dbReference type="Proteomes" id="UP000799291"/>
    </source>
</evidence>
<keyword evidence="4" id="KW-0560">Oxidoreductase</keyword>
<dbReference type="GO" id="GO:0071949">
    <property type="term" value="F:FAD binding"/>
    <property type="evidence" value="ECO:0007669"/>
    <property type="project" value="InterPro"/>
</dbReference>
<dbReference type="Pfam" id="PF01565">
    <property type="entry name" value="FAD_binding_4"/>
    <property type="match status" value="1"/>
</dbReference>
<dbReference type="InterPro" id="IPR016166">
    <property type="entry name" value="FAD-bd_PCMH"/>
</dbReference>
<evidence type="ECO:0000256" key="4">
    <source>
        <dbReference type="ARBA" id="ARBA00023002"/>
    </source>
</evidence>
<dbReference type="EMBL" id="MU005642">
    <property type="protein sequence ID" value="KAF2675969.1"/>
    <property type="molecule type" value="Genomic_DNA"/>
</dbReference>
<evidence type="ECO:0000256" key="3">
    <source>
        <dbReference type="ARBA" id="ARBA00022827"/>
    </source>
</evidence>
<evidence type="ECO:0000256" key="2">
    <source>
        <dbReference type="ARBA" id="ARBA00022630"/>
    </source>
</evidence>
<dbReference type="InterPro" id="IPR006094">
    <property type="entry name" value="Oxid_FAD_bind_N"/>
</dbReference>
<sequence length="476" mass="51473">MDQLLSDLSQALGGRIYLPDDDKYNESRNSYFSAQERGIKPACVLLPQTSGEVATAVSLLAEANKRAGIGSFKFAVRSGGHACFAGSANTAGGITIDLRGLSSVNVAEDSTTVTAGSGVSWGELYRTLEPLGLAVAGGRHSQVGVGGLTLGGGMSHFSGQVGLVCDTVLEYEVVLPSGDVIRITEADIEHADLFRALRGGSNNFGIVTRFIFRAFRQGRLWAGMLLHPLETRTEQLQAFYDFCATPSYDPHASLMQTFGLSAERGTGCVNSIVYTKAETEPAVYKPFTAMQPVYMNTLRELSLLELTREQDALNENGLCQVMISTTYYLDLPLLTRTVDLYQASCDSVRNYAGIVWSLTFHPIVPSTISKSTFLQSAIPTLSSPPKPIIIAQITGTWKDGKDTAAVEVTAVQLISDIDAAAKEEGLQTGYVYLNYAHSGQKVFGEGERLQQLRDVSKRYDPDGIFQHCVPGGFKLF</sequence>
<dbReference type="GO" id="GO:0016491">
    <property type="term" value="F:oxidoreductase activity"/>
    <property type="evidence" value="ECO:0007669"/>
    <property type="project" value="UniProtKB-KW"/>
</dbReference>
<dbReference type="Gene3D" id="3.30.465.10">
    <property type="match status" value="1"/>
</dbReference>
<reference evidence="6" key="1">
    <citation type="journal article" date="2020" name="Stud. Mycol.">
        <title>101 Dothideomycetes genomes: a test case for predicting lifestyles and emergence of pathogens.</title>
        <authorList>
            <person name="Haridas S."/>
            <person name="Albert R."/>
            <person name="Binder M."/>
            <person name="Bloem J."/>
            <person name="Labutti K."/>
            <person name="Salamov A."/>
            <person name="Andreopoulos B."/>
            <person name="Baker S."/>
            <person name="Barry K."/>
            <person name="Bills G."/>
            <person name="Bluhm B."/>
            <person name="Cannon C."/>
            <person name="Castanera R."/>
            <person name="Culley D."/>
            <person name="Daum C."/>
            <person name="Ezra D."/>
            <person name="Gonzalez J."/>
            <person name="Henrissat B."/>
            <person name="Kuo A."/>
            <person name="Liang C."/>
            <person name="Lipzen A."/>
            <person name="Lutzoni F."/>
            <person name="Magnuson J."/>
            <person name="Mondo S."/>
            <person name="Nolan M."/>
            <person name="Ohm R."/>
            <person name="Pangilinan J."/>
            <person name="Park H.-J."/>
            <person name="Ramirez L."/>
            <person name="Alfaro M."/>
            <person name="Sun H."/>
            <person name="Tritt A."/>
            <person name="Yoshinaga Y."/>
            <person name="Zwiers L.-H."/>
            <person name="Turgeon B."/>
            <person name="Goodwin S."/>
            <person name="Spatafora J."/>
            <person name="Crous P."/>
            <person name="Grigoriev I."/>
        </authorList>
    </citation>
    <scope>NUCLEOTIDE SEQUENCE</scope>
    <source>
        <strain evidence="6">CBS 122367</strain>
    </source>
</reference>
<dbReference type="PANTHER" id="PTHR42973:SF22">
    <property type="entry name" value="FAD-BINDING PCMH-TYPE DOMAIN-CONTAINING PROTEIN-RELATED"/>
    <property type="match status" value="1"/>
</dbReference>
<dbReference type="InterPro" id="IPR036318">
    <property type="entry name" value="FAD-bd_PCMH-like_sf"/>
</dbReference>
<organism evidence="6 7">
    <name type="scientific">Lentithecium fluviatile CBS 122367</name>
    <dbReference type="NCBI Taxonomy" id="1168545"/>
    <lineage>
        <taxon>Eukaryota</taxon>
        <taxon>Fungi</taxon>
        <taxon>Dikarya</taxon>
        <taxon>Ascomycota</taxon>
        <taxon>Pezizomycotina</taxon>
        <taxon>Dothideomycetes</taxon>
        <taxon>Pleosporomycetidae</taxon>
        <taxon>Pleosporales</taxon>
        <taxon>Massarineae</taxon>
        <taxon>Lentitheciaceae</taxon>
        <taxon>Lentithecium</taxon>
    </lineage>
</organism>
<dbReference type="InterPro" id="IPR050416">
    <property type="entry name" value="FAD-linked_Oxidoreductase"/>
</dbReference>
<dbReference type="PANTHER" id="PTHR42973">
    <property type="entry name" value="BINDING OXIDOREDUCTASE, PUTATIVE (AFU_ORTHOLOGUE AFUA_1G17690)-RELATED"/>
    <property type="match status" value="1"/>
</dbReference>
<dbReference type="SUPFAM" id="SSF56176">
    <property type="entry name" value="FAD-binding/transporter-associated domain-like"/>
    <property type="match status" value="1"/>
</dbReference>
<proteinExistence type="inferred from homology"/>
<evidence type="ECO:0000256" key="1">
    <source>
        <dbReference type="ARBA" id="ARBA00005466"/>
    </source>
</evidence>
<dbReference type="PROSITE" id="PS51387">
    <property type="entry name" value="FAD_PCMH"/>
    <property type="match status" value="1"/>
</dbReference>
<accession>A0A6G1IDI4</accession>
<protein>
    <submittedName>
        <fullName evidence="6">Putative oxidoreductase</fullName>
    </submittedName>
</protein>
<dbReference type="OrthoDB" id="2151789at2759"/>
<evidence type="ECO:0000313" key="6">
    <source>
        <dbReference type="EMBL" id="KAF2675969.1"/>
    </source>
</evidence>
<gene>
    <name evidence="6" type="ORF">K458DRAFT_380607</name>
</gene>
<dbReference type="Proteomes" id="UP000799291">
    <property type="component" value="Unassembled WGS sequence"/>
</dbReference>
<keyword evidence="3" id="KW-0274">FAD</keyword>
<evidence type="ECO:0000259" key="5">
    <source>
        <dbReference type="PROSITE" id="PS51387"/>
    </source>
</evidence>
<name>A0A6G1IDI4_9PLEO</name>
<keyword evidence="2" id="KW-0285">Flavoprotein</keyword>
<comment type="similarity">
    <text evidence="1">Belongs to the oxygen-dependent FAD-linked oxidoreductase family.</text>
</comment>
<keyword evidence="7" id="KW-1185">Reference proteome</keyword>